<feature type="compositionally biased region" description="Basic and acidic residues" evidence="1">
    <location>
        <begin position="150"/>
        <end position="161"/>
    </location>
</feature>
<evidence type="ECO:0000256" key="1">
    <source>
        <dbReference type="SAM" id="MobiDB-lite"/>
    </source>
</evidence>
<organism evidence="2 3">
    <name type="scientific">Abyssibacter profundi</name>
    <dbReference type="NCBI Taxonomy" id="2182787"/>
    <lineage>
        <taxon>Bacteria</taxon>
        <taxon>Pseudomonadati</taxon>
        <taxon>Pseudomonadota</taxon>
        <taxon>Gammaproteobacteria</taxon>
        <taxon>Chromatiales</taxon>
        <taxon>Oceanococcaceae</taxon>
        <taxon>Abyssibacter</taxon>
    </lineage>
</organism>
<sequence length="161" mass="16656">MATWSGSVLADEPWQLGVQWSLSFGGERAGVQQLDAGTALRVPVLIENWAGEQASPYSGLQFRSDSGWRPALAGVAWQPLRPQGLSAETDSDEDGRSGIWIGLAITGGVLAALALGGNSVEVNGGSVDARSGSGNGATDENTCVGPNLDNPEHYDTDCIDG</sequence>
<evidence type="ECO:0000313" key="2">
    <source>
        <dbReference type="EMBL" id="PWN57437.1"/>
    </source>
</evidence>
<proteinExistence type="predicted"/>
<keyword evidence="3" id="KW-1185">Reference proteome</keyword>
<dbReference type="EMBL" id="QEQK01000002">
    <property type="protein sequence ID" value="PWN57437.1"/>
    <property type="molecule type" value="Genomic_DNA"/>
</dbReference>
<dbReference type="Proteomes" id="UP000251800">
    <property type="component" value="Unassembled WGS sequence"/>
</dbReference>
<accession>A0A363UPV7</accession>
<dbReference type="AlphaFoldDB" id="A0A363UPV7"/>
<feature type="region of interest" description="Disordered" evidence="1">
    <location>
        <begin position="131"/>
        <end position="161"/>
    </location>
</feature>
<gene>
    <name evidence="2" type="ORF">DEH80_02800</name>
</gene>
<name>A0A363UPV7_9GAMM</name>
<reference evidence="2 3" key="1">
    <citation type="submission" date="2018-05" db="EMBL/GenBank/DDBJ databases">
        <title>Abyssibacter profundi OUC007T gen. nov., sp. nov, a marine bacterium isolated from seawater of the Mariana Trench.</title>
        <authorList>
            <person name="Zhou S."/>
        </authorList>
    </citation>
    <scope>NUCLEOTIDE SEQUENCE [LARGE SCALE GENOMIC DNA]</scope>
    <source>
        <strain evidence="2 3">OUC007</strain>
    </source>
</reference>
<protein>
    <submittedName>
        <fullName evidence="2">Uncharacterized protein</fullName>
    </submittedName>
</protein>
<evidence type="ECO:0000313" key="3">
    <source>
        <dbReference type="Proteomes" id="UP000251800"/>
    </source>
</evidence>
<comment type="caution">
    <text evidence="2">The sequence shown here is derived from an EMBL/GenBank/DDBJ whole genome shotgun (WGS) entry which is preliminary data.</text>
</comment>